<dbReference type="InterPro" id="IPR044824">
    <property type="entry name" value="MAIN-like"/>
</dbReference>
<evidence type="ECO:0000256" key="1">
    <source>
        <dbReference type="SAM" id="MobiDB-lite"/>
    </source>
</evidence>
<dbReference type="AlphaFoldDB" id="A0A444X045"/>
<comment type="caution">
    <text evidence="2">The sequence shown here is derived from an EMBL/GenBank/DDBJ whole genome shotgun (WGS) entry which is preliminary data.</text>
</comment>
<keyword evidence="3" id="KW-1185">Reference proteome</keyword>
<protein>
    <recommendedName>
        <fullName evidence="4">Aminotransferase-like plant mobile domain-containing protein</fullName>
    </recommendedName>
</protein>
<dbReference type="Proteomes" id="UP000289738">
    <property type="component" value="Chromosome B10"/>
</dbReference>
<sequence>MGLNVDGDPYYEGRSIEELCQQLLGHAPVRTTDKVKISGPSTCYGSKTQFVGSWLRMRQMSGYCSTLILGGMLFPYASDSLVHMRWLSLLEELDLCGQLSWGSINLDGYAGLLLSWAYHRIPSCQPFGFDQCQIPLMERWVGHEPYNDIGRPKFDLGDGVPSVVCCNRRVASGESCDEYIPSKPLDITKLHGHAGRTGRGEWFPHFLGGWCEMWDGRLNHVLLLHYAFDLRPSQRWYFRWAHLILLIQGNQVDAMFGHVPDDLTIDFPPPPDLHQPEDSDLSQVQPRGGGHGRERDRRAARGCR</sequence>
<proteinExistence type="predicted"/>
<dbReference type="EMBL" id="SDMP01000020">
    <property type="protein sequence ID" value="RYQ83077.1"/>
    <property type="molecule type" value="Genomic_DNA"/>
</dbReference>
<accession>A0A444X045</accession>
<name>A0A444X045_ARAHY</name>
<dbReference type="GO" id="GO:0010073">
    <property type="term" value="P:meristem maintenance"/>
    <property type="evidence" value="ECO:0007669"/>
    <property type="project" value="InterPro"/>
</dbReference>
<evidence type="ECO:0000313" key="2">
    <source>
        <dbReference type="EMBL" id="RYQ83077.1"/>
    </source>
</evidence>
<evidence type="ECO:0000313" key="3">
    <source>
        <dbReference type="Proteomes" id="UP000289738"/>
    </source>
</evidence>
<dbReference type="PANTHER" id="PTHR46033">
    <property type="entry name" value="PROTEIN MAIN-LIKE 2"/>
    <property type="match status" value="1"/>
</dbReference>
<feature type="compositionally biased region" description="Basic and acidic residues" evidence="1">
    <location>
        <begin position="291"/>
        <end position="304"/>
    </location>
</feature>
<feature type="region of interest" description="Disordered" evidence="1">
    <location>
        <begin position="266"/>
        <end position="304"/>
    </location>
</feature>
<organism evidence="2 3">
    <name type="scientific">Arachis hypogaea</name>
    <name type="common">Peanut</name>
    <dbReference type="NCBI Taxonomy" id="3818"/>
    <lineage>
        <taxon>Eukaryota</taxon>
        <taxon>Viridiplantae</taxon>
        <taxon>Streptophyta</taxon>
        <taxon>Embryophyta</taxon>
        <taxon>Tracheophyta</taxon>
        <taxon>Spermatophyta</taxon>
        <taxon>Magnoliopsida</taxon>
        <taxon>eudicotyledons</taxon>
        <taxon>Gunneridae</taxon>
        <taxon>Pentapetalae</taxon>
        <taxon>rosids</taxon>
        <taxon>fabids</taxon>
        <taxon>Fabales</taxon>
        <taxon>Fabaceae</taxon>
        <taxon>Papilionoideae</taxon>
        <taxon>50 kb inversion clade</taxon>
        <taxon>dalbergioids sensu lato</taxon>
        <taxon>Dalbergieae</taxon>
        <taxon>Pterocarpus clade</taxon>
        <taxon>Arachis</taxon>
    </lineage>
</organism>
<gene>
    <name evidence="2" type="ORF">Ahy_B10g101698</name>
</gene>
<evidence type="ECO:0008006" key="4">
    <source>
        <dbReference type="Google" id="ProtNLM"/>
    </source>
</evidence>
<dbReference type="PANTHER" id="PTHR46033:SF8">
    <property type="entry name" value="PROTEIN MAINTENANCE OF MERISTEMS-LIKE"/>
    <property type="match status" value="1"/>
</dbReference>
<reference evidence="2 3" key="1">
    <citation type="submission" date="2019-01" db="EMBL/GenBank/DDBJ databases">
        <title>Sequencing of cultivated peanut Arachis hypogaea provides insights into genome evolution and oil improvement.</title>
        <authorList>
            <person name="Chen X."/>
        </authorList>
    </citation>
    <scope>NUCLEOTIDE SEQUENCE [LARGE SCALE GENOMIC DNA]</scope>
    <source>
        <strain evidence="3">cv. Fuhuasheng</strain>
        <tissue evidence="2">Leaves</tissue>
    </source>
</reference>